<dbReference type="EMBL" id="JASAYT010000010">
    <property type="protein sequence ID" value="MDP8174684.1"/>
    <property type="molecule type" value="Genomic_DNA"/>
</dbReference>
<dbReference type="AlphaFoldDB" id="A0AAJ6ND87"/>
<comment type="caution">
    <text evidence="1">The sequence shown here is derived from an EMBL/GenBank/DDBJ whole genome shotgun (WGS) entry which is preliminary data.</text>
</comment>
<proteinExistence type="predicted"/>
<evidence type="ECO:0000313" key="1">
    <source>
        <dbReference type="EMBL" id="MDP8174684.1"/>
    </source>
</evidence>
<reference evidence="1" key="1">
    <citation type="journal article" date="2023" name="Front. Microbiol.">
        <title>Phylogeography and host specificity of Pasteurellaceae pathogenic to sea-farmed fish in the north-east Atlantic.</title>
        <authorList>
            <person name="Gulla S."/>
            <person name="Colquhoun D.J."/>
            <person name="Olsen A.B."/>
            <person name="Spilsberg B."/>
            <person name="Lagesen K."/>
            <person name="Aakesson C.P."/>
            <person name="Strom S."/>
            <person name="Manji F."/>
            <person name="Birkbeck T.H."/>
            <person name="Nilsen H.K."/>
        </authorList>
    </citation>
    <scope>NUCLEOTIDE SEQUENCE</scope>
    <source>
        <strain evidence="1">98B1</strain>
    </source>
</reference>
<protein>
    <submittedName>
        <fullName evidence="1">Uncharacterized protein</fullName>
    </submittedName>
</protein>
<dbReference type="RefSeq" id="WP_306376136.1">
    <property type="nucleotide sequence ID" value="NZ_JASAYT010000010.1"/>
</dbReference>
<evidence type="ECO:0000313" key="2">
    <source>
        <dbReference type="Proteomes" id="UP001231736"/>
    </source>
</evidence>
<dbReference type="Proteomes" id="UP001231736">
    <property type="component" value="Unassembled WGS sequence"/>
</dbReference>
<gene>
    <name evidence="1" type="ORF">QJU97_04315</name>
</gene>
<accession>A0AAJ6ND87</accession>
<organism evidence="1 2">
    <name type="scientific">Phocoenobacter skyensis</name>
    <dbReference type="NCBI Taxonomy" id="97481"/>
    <lineage>
        <taxon>Bacteria</taxon>
        <taxon>Pseudomonadati</taxon>
        <taxon>Pseudomonadota</taxon>
        <taxon>Gammaproteobacteria</taxon>
        <taxon>Pasteurellales</taxon>
        <taxon>Pasteurellaceae</taxon>
        <taxon>Phocoenobacter</taxon>
    </lineage>
</organism>
<sequence>MKKNSFYFYDPIRAFDVGFDFVTKEKHHLVVIAKQAGIALVKLLYEVYEKDFSIPFGKEELENDYKKIGELGEYFKQAKETKSKESSKWSYELDFDKEILKLDNILIKYIEFFESDDYKKIAEQRYKKLKAMLKEK</sequence>
<name>A0AAJ6ND87_9PAST</name>